<dbReference type="Proteomes" id="UP000652477">
    <property type="component" value="Unassembled WGS sequence"/>
</dbReference>
<dbReference type="AlphaFoldDB" id="A0A923RP04"/>
<sequence length="80" mass="9204">MQKRLEIGSHVFIIESNRVITEVIVTADRGDFCVLRFPSGGAIQLRKSRVFASKEDAEIQIPKKEPVQSGFHRPPYYYDH</sequence>
<accession>A0A923RP04</accession>
<evidence type="ECO:0000313" key="1">
    <source>
        <dbReference type="EMBL" id="MBC5687945.1"/>
    </source>
</evidence>
<dbReference type="EMBL" id="JACOPF010000001">
    <property type="protein sequence ID" value="MBC5687945.1"/>
    <property type="molecule type" value="Genomic_DNA"/>
</dbReference>
<name>A0A923RP04_9FIRM</name>
<dbReference type="RefSeq" id="WP_186874595.1">
    <property type="nucleotide sequence ID" value="NZ_JACOPF010000001.1"/>
</dbReference>
<reference evidence="1" key="1">
    <citation type="submission" date="2020-08" db="EMBL/GenBank/DDBJ databases">
        <title>Genome public.</title>
        <authorList>
            <person name="Liu C."/>
            <person name="Sun Q."/>
        </authorList>
    </citation>
    <scope>NUCLEOTIDE SEQUENCE</scope>
    <source>
        <strain evidence="1">NSJ-55</strain>
    </source>
</reference>
<protein>
    <submittedName>
        <fullName evidence="1">Uncharacterized protein</fullName>
    </submittedName>
</protein>
<gene>
    <name evidence="1" type="ORF">H8S37_03220</name>
</gene>
<keyword evidence="2" id="KW-1185">Reference proteome</keyword>
<evidence type="ECO:0000313" key="2">
    <source>
        <dbReference type="Proteomes" id="UP000652477"/>
    </source>
</evidence>
<comment type="caution">
    <text evidence="1">The sequence shown here is derived from an EMBL/GenBank/DDBJ whole genome shotgun (WGS) entry which is preliminary data.</text>
</comment>
<proteinExistence type="predicted"/>
<organism evidence="1 2">
    <name type="scientific">Mediterraneibacter hominis</name>
    <dbReference type="NCBI Taxonomy" id="2763054"/>
    <lineage>
        <taxon>Bacteria</taxon>
        <taxon>Bacillati</taxon>
        <taxon>Bacillota</taxon>
        <taxon>Clostridia</taxon>
        <taxon>Lachnospirales</taxon>
        <taxon>Lachnospiraceae</taxon>
        <taxon>Mediterraneibacter</taxon>
    </lineage>
</organism>